<dbReference type="InterPro" id="IPR001387">
    <property type="entry name" value="Cro/C1-type_HTH"/>
</dbReference>
<dbReference type="InterPro" id="IPR011990">
    <property type="entry name" value="TPR-like_helical_dom_sf"/>
</dbReference>
<reference evidence="2" key="1">
    <citation type="submission" date="2022-12" db="EMBL/GenBank/DDBJ databases">
        <title>New Phytohabitans aurantiacus sp. RD004123 nov., an actinomycete isolated from soil.</title>
        <authorList>
            <person name="Triningsih D.W."/>
            <person name="Harunari E."/>
            <person name="Igarashi Y."/>
        </authorList>
    </citation>
    <scope>NUCLEOTIDE SEQUENCE</scope>
    <source>
        <strain evidence="2">RD004123</strain>
    </source>
</reference>
<gene>
    <name evidence="2" type="ORF">Pa4123_26060</name>
</gene>
<dbReference type="Gene3D" id="1.25.40.10">
    <property type="entry name" value="Tetratricopeptide repeat domain"/>
    <property type="match status" value="1"/>
</dbReference>
<organism evidence="2 3">
    <name type="scientific">Phytohabitans aurantiacus</name>
    <dbReference type="NCBI Taxonomy" id="3016789"/>
    <lineage>
        <taxon>Bacteria</taxon>
        <taxon>Bacillati</taxon>
        <taxon>Actinomycetota</taxon>
        <taxon>Actinomycetes</taxon>
        <taxon>Micromonosporales</taxon>
        <taxon>Micromonosporaceae</taxon>
    </lineage>
</organism>
<accession>A0ABQ5QRS2</accession>
<dbReference type="Proteomes" id="UP001144280">
    <property type="component" value="Unassembled WGS sequence"/>
</dbReference>
<feature type="domain" description="HTH cro/C1-type" evidence="1">
    <location>
        <begin position="13"/>
        <end position="67"/>
    </location>
</feature>
<name>A0ABQ5QRS2_9ACTN</name>
<dbReference type="RefSeq" id="WP_281895112.1">
    <property type="nucleotide sequence ID" value="NZ_BSDI01000010.1"/>
</dbReference>
<dbReference type="EMBL" id="BSDI01000010">
    <property type="protein sequence ID" value="GLH97331.1"/>
    <property type="molecule type" value="Genomic_DNA"/>
</dbReference>
<dbReference type="CDD" id="cd00093">
    <property type="entry name" value="HTH_XRE"/>
    <property type="match status" value="1"/>
</dbReference>
<dbReference type="Gene3D" id="1.10.260.40">
    <property type="entry name" value="lambda repressor-like DNA-binding domains"/>
    <property type="match status" value="1"/>
</dbReference>
<protein>
    <recommendedName>
        <fullName evidence="1">HTH cro/C1-type domain-containing protein</fullName>
    </recommendedName>
</protein>
<keyword evidence="3" id="KW-1185">Reference proteome</keyword>
<dbReference type="PROSITE" id="PS50943">
    <property type="entry name" value="HTH_CROC1"/>
    <property type="match status" value="1"/>
</dbReference>
<dbReference type="Pfam" id="PF13560">
    <property type="entry name" value="HTH_31"/>
    <property type="match status" value="1"/>
</dbReference>
<evidence type="ECO:0000313" key="2">
    <source>
        <dbReference type="EMBL" id="GLH97331.1"/>
    </source>
</evidence>
<dbReference type="InterPro" id="IPR010982">
    <property type="entry name" value="Lambda_DNA-bd_dom_sf"/>
</dbReference>
<comment type="caution">
    <text evidence="2">The sequence shown here is derived from an EMBL/GenBank/DDBJ whole genome shotgun (WGS) entry which is preliminary data.</text>
</comment>
<dbReference type="SMART" id="SM00530">
    <property type="entry name" value="HTH_XRE"/>
    <property type="match status" value="1"/>
</dbReference>
<proteinExistence type="predicted"/>
<evidence type="ECO:0000259" key="1">
    <source>
        <dbReference type="PROSITE" id="PS50943"/>
    </source>
</evidence>
<sequence>MPRTVDPRFPSELRRLRQERGLSVRGLAALAHQSHGHISDLESGRRAPLPDVTERLETALGVATGTLAALAETRIEDDDGLDAVELARRVTASDVRSALPRLEGAVDGLAMAYARRPPEELLPRARRNLDYVGELLDKRKTLDEHRRLLVAGGWLSLLAATLRIDLRHRRAADSHLTTARELAEQAEHREIQAWCWETEAWDVLTTGDYARAVALSQQAQDVAPAGSSALIQATAQEGRAWARMGRGKETRDALGRVERLVSPLPRPERPEHHYQYDPAKALSYTATTLAWVGDAGAEAYARTALDELEAANDGVQRPRRIASARLDLGLALLAAEKVDEAADAARLAITSGRVVASNWWRATEIVRAVEEAGVGEAASELRDAYETFKPRPQHDRVTAG</sequence>
<evidence type="ECO:0000313" key="3">
    <source>
        <dbReference type="Proteomes" id="UP001144280"/>
    </source>
</evidence>
<dbReference type="SUPFAM" id="SSF47413">
    <property type="entry name" value="lambda repressor-like DNA-binding domains"/>
    <property type="match status" value="1"/>
</dbReference>